<protein>
    <submittedName>
        <fullName evidence="11">Transporter, CPA2</fullName>
    </submittedName>
</protein>
<feature type="transmembrane region" description="Helical" evidence="9">
    <location>
        <begin position="375"/>
        <end position="393"/>
    </location>
</feature>
<feature type="transmembrane region" description="Helical" evidence="9">
    <location>
        <begin position="312"/>
        <end position="336"/>
    </location>
</feature>
<feature type="transmembrane region" description="Helical" evidence="9">
    <location>
        <begin position="280"/>
        <end position="300"/>
    </location>
</feature>
<evidence type="ECO:0000256" key="8">
    <source>
        <dbReference type="ARBA" id="ARBA00023136"/>
    </source>
</evidence>
<name>A0A2P2BUX3_9FIRM</name>
<keyword evidence="4" id="KW-1003">Cell membrane</keyword>
<dbReference type="Proteomes" id="UP000245695">
    <property type="component" value="Chromosome 1"/>
</dbReference>
<feature type="transmembrane region" description="Helical" evidence="9">
    <location>
        <begin position="348"/>
        <end position="369"/>
    </location>
</feature>
<feature type="domain" description="Cation/H+ exchanger transmembrane" evidence="10">
    <location>
        <begin position="22"/>
        <end position="404"/>
    </location>
</feature>
<evidence type="ECO:0000313" key="12">
    <source>
        <dbReference type="Proteomes" id="UP000245695"/>
    </source>
</evidence>
<gene>
    <name evidence="11" type="ORF">FRIFI_2646</name>
</gene>
<dbReference type="KEGG" id="rhom:FRIFI_2646"/>
<keyword evidence="2" id="KW-0813">Transport</keyword>
<evidence type="ECO:0000256" key="7">
    <source>
        <dbReference type="ARBA" id="ARBA00023065"/>
    </source>
</evidence>
<keyword evidence="8 9" id="KW-0472">Membrane</keyword>
<keyword evidence="7" id="KW-0406">Ion transport</keyword>
<feature type="transmembrane region" description="Helical" evidence="9">
    <location>
        <begin position="122"/>
        <end position="143"/>
    </location>
</feature>
<accession>A0A2P2BUX3</accession>
<evidence type="ECO:0000256" key="9">
    <source>
        <dbReference type="SAM" id="Phobius"/>
    </source>
</evidence>
<evidence type="ECO:0000256" key="3">
    <source>
        <dbReference type="ARBA" id="ARBA00022449"/>
    </source>
</evidence>
<dbReference type="AlphaFoldDB" id="A0A2P2BUX3"/>
<dbReference type="InterPro" id="IPR038770">
    <property type="entry name" value="Na+/solute_symporter_sf"/>
</dbReference>
<feature type="transmembrane region" description="Helical" evidence="9">
    <location>
        <begin position="6"/>
        <end position="27"/>
    </location>
</feature>
<feature type="transmembrane region" description="Helical" evidence="9">
    <location>
        <begin position="228"/>
        <end position="244"/>
    </location>
</feature>
<dbReference type="GO" id="GO:1902600">
    <property type="term" value="P:proton transmembrane transport"/>
    <property type="evidence" value="ECO:0007669"/>
    <property type="project" value="InterPro"/>
</dbReference>
<dbReference type="EMBL" id="LN650648">
    <property type="protein sequence ID" value="CEI74166.1"/>
    <property type="molecule type" value="Genomic_DNA"/>
</dbReference>
<dbReference type="GO" id="GO:0015297">
    <property type="term" value="F:antiporter activity"/>
    <property type="evidence" value="ECO:0007669"/>
    <property type="project" value="UniProtKB-KW"/>
</dbReference>
<proteinExistence type="predicted"/>
<evidence type="ECO:0000256" key="5">
    <source>
        <dbReference type="ARBA" id="ARBA00022692"/>
    </source>
</evidence>
<keyword evidence="6 9" id="KW-1133">Transmembrane helix</keyword>
<reference evidence="11 12" key="1">
    <citation type="submission" date="2014-09" db="EMBL/GenBank/DDBJ databases">
        <authorList>
            <person name="Hornung B.V."/>
        </authorList>
    </citation>
    <scope>NUCLEOTIDE SEQUENCE [LARGE SCALE GENOMIC DNA]</scope>
    <source>
        <strain evidence="11 12">FRIFI</strain>
    </source>
</reference>
<evidence type="ECO:0000313" key="11">
    <source>
        <dbReference type="EMBL" id="CEI74166.1"/>
    </source>
</evidence>
<evidence type="ECO:0000256" key="2">
    <source>
        <dbReference type="ARBA" id="ARBA00022448"/>
    </source>
</evidence>
<keyword evidence="3" id="KW-0050">Antiport</keyword>
<dbReference type="PANTHER" id="PTHR32507">
    <property type="entry name" value="NA(+)/H(+) ANTIPORTER 1"/>
    <property type="match status" value="1"/>
</dbReference>
<keyword evidence="12" id="KW-1185">Reference proteome</keyword>
<feature type="transmembrane region" description="Helical" evidence="9">
    <location>
        <begin position="68"/>
        <end position="85"/>
    </location>
</feature>
<dbReference type="InterPro" id="IPR006153">
    <property type="entry name" value="Cation/H_exchanger_TM"/>
</dbReference>
<dbReference type="RefSeq" id="WP_166506089.1">
    <property type="nucleotide sequence ID" value="NZ_LN650648.1"/>
</dbReference>
<feature type="transmembrane region" description="Helical" evidence="9">
    <location>
        <begin position="39"/>
        <end position="62"/>
    </location>
</feature>
<sequence>MEDSIQIIASNNLLITFSIIAMTGIVCSKLSESLKIPDVVLFLLAGILLGPYFLEMIDLSYFELEKQLILTFGSAFILYLGGKEINLKILKNVKITVFLLSTLGVIISSILVSQFIKFNFQIPFITALLIGSIISSTDPATLVPIFNKIKVKDKVSQTVISESAFNDATGAILTSAIVTILLSGKFSLTQNIWDLSIMIIVGSLVGCITGIVLLKLVNDKPYGVFKDFAPIISILSVIIAYEIATKFGGSGYMACFIVGIITGNKKNFKIWLSQKSYDADFYVAETLGTLCRMAICIILGSQVELVVLSKYFLPSLLVVLAFIFIIRPICILICALPDRKAMWTKKELLFMMWVRETGVIPAALCGIISTMKIPGYEIISSITFMAILVTLIVQGSTTKLLAKKLDLLEDTSNNKSPNL</sequence>
<dbReference type="GO" id="GO:0005886">
    <property type="term" value="C:plasma membrane"/>
    <property type="evidence" value="ECO:0007669"/>
    <property type="project" value="UniProtKB-SubCell"/>
</dbReference>
<evidence type="ECO:0000256" key="1">
    <source>
        <dbReference type="ARBA" id="ARBA00004651"/>
    </source>
</evidence>
<evidence type="ECO:0000256" key="4">
    <source>
        <dbReference type="ARBA" id="ARBA00022475"/>
    </source>
</evidence>
<organism evidence="11 12">
    <name type="scientific">Romboutsia hominis</name>
    <dbReference type="NCBI Taxonomy" id="1507512"/>
    <lineage>
        <taxon>Bacteria</taxon>
        <taxon>Bacillati</taxon>
        <taxon>Bacillota</taxon>
        <taxon>Clostridia</taxon>
        <taxon>Peptostreptococcales</taxon>
        <taxon>Peptostreptococcaceae</taxon>
        <taxon>Romboutsia</taxon>
    </lineage>
</organism>
<evidence type="ECO:0000259" key="10">
    <source>
        <dbReference type="Pfam" id="PF00999"/>
    </source>
</evidence>
<feature type="transmembrane region" description="Helical" evidence="9">
    <location>
        <begin position="97"/>
        <end position="116"/>
    </location>
</feature>
<evidence type="ECO:0000256" key="6">
    <source>
        <dbReference type="ARBA" id="ARBA00022989"/>
    </source>
</evidence>
<keyword evidence="5 9" id="KW-0812">Transmembrane</keyword>
<dbReference type="Gene3D" id="1.20.1530.20">
    <property type="match status" value="1"/>
</dbReference>
<comment type="subcellular location">
    <subcellularLocation>
        <location evidence="1">Cell membrane</location>
        <topology evidence="1">Multi-pass membrane protein</topology>
    </subcellularLocation>
</comment>
<feature type="transmembrane region" description="Helical" evidence="9">
    <location>
        <begin position="195"/>
        <end position="216"/>
    </location>
</feature>
<dbReference type="PANTHER" id="PTHR32507:SF0">
    <property type="entry name" value="NA(+)_H(+) ANTIPORTER 2-RELATED"/>
    <property type="match status" value="1"/>
</dbReference>
<dbReference type="Pfam" id="PF00999">
    <property type="entry name" value="Na_H_Exchanger"/>
    <property type="match status" value="1"/>
</dbReference>